<reference evidence="10" key="1">
    <citation type="submission" date="2023-06" db="EMBL/GenBank/DDBJ databases">
        <authorList>
            <person name="Noh H."/>
        </authorList>
    </citation>
    <scope>NUCLEOTIDE SEQUENCE</scope>
    <source>
        <strain evidence="10">DUCC20226</strain>
    </source>
</reference>
<feature type="compositionally biased region" description="Polar residues" evidence="7">
    <location>
        <begin position="162"/>
        <end position="172"/>
    </location>
</feature>
<comment type="caution">
    <text evidence="10">The sequence shown here is derived from an EMBL/GenBank/DDBJ whole genome shotgun (WGS) entry which is preliminary data.</text>
</comment>
<dbReference type="PANTHER" id="PTHR47808:SF2">
    <property type="entry name" value="LEM DOMAIN-CONTAINING PROTEIN 2"/>
    <property type="match status" value="1"/>
</dbReference>
<keyword evidence="11" id="KW-1185">Reference proteome</keyword>
<feature type="compositionally biased region" description="Basic residues" evidence="7">
    <location>
        <begin position="124"/>
        <end position="136"/>
    </location>
</feature>
<evidence type="ECO:0000313" key="10">
    <source>
        <dbReference type="EMBL" id="KAK2611263.1"/>
    </source>
</evidence>
<accession>A0AAD9SLA8</accession>
<dbReference type="InterPro" id="IPR025856">
    <property type="entry name" value="HeH/LEM_domain"/>
</dbReference>
<evidence type="ECO:0000259" key="8">
    <source>
        <dbReference type="Pfam" id="PF09402"/>
    </source>
</evidence>
<sequence>MFLEREHEREHICPLPFDSRQPTTPRRVAIMSDSEVDYLQPEFEPSSVTIPRLRSILVSQNVPYPATAKKAQLVEIFNDTVAPRARKLLAQRQKAKRSSMGITNIDGSQGYSVANQDLAPAPSSRRRAVSPRKSNRSFKQASEEPDHLPAQLSLSPRKRQARSASRQLAQSDTDTDSHYESRRSPRKTSRQPDLTPQPEVKKEYSDDDTPYQKHSAEPGTVFTSDNPFQSGSSPIPMATPSNRRRTAGQDSTAKKSTASSTRRRTDGPSADTYESAGYSKSVAVPVPAFTRPMTPVTPEPVFEEVEAGEEFTPDEQLALAQEDALRAQTAVAPIRQPRRSTSLATPFWLLITVLLGSYGAWYRQEKIAVGYCGAGRPAQEIIPRQVEYKDFKLDVPEWVFPLAEPECEPCPPHAYCYADHSVRCDEGFILKPHPLSANGLIPLPPTCEADSEKLRRVKAVADRAVEELRDRKAKFECGELVNENGQVPENPMVAVEDLKETVSEKRSKKLSKKEFDDLWTAALGEIEQRDEVVVEKKEEPVDPTSSSSGTVSDTYLASTSLARLPLGCAARRSVRLGLERHRLSIVSVIFSALSVLYGRSKYRTHRAISAQIPGLVDLVLERLSAQKELAYDDDGEVDTFLFLPNLRDDVLRAVHSISQRERIWKRVKAVIEQNSNVRTGQREGVNGEIGRAWEWIGPSGAGETGARRRRTIARSSMSPDDIQLGDETPFVDRAGVHKKWEEPGSRPIY</sequence>
<protein>
    <recommendedName>
        <fullName evidence="12">Inner nuclear membrane protein SRC1</fullName>
    </recommendedName>
</protein>
<keyword evidence="2" id="KW-0597">Phosphoprotein</keyword>
<keyword evidence="3" id="KW-0812">Transmembrane</keyword>
<dbReference type="PANTHER" id="PTHR47808">
    <property type="entry name" value="INNER NUCLEAR MEMBRANE PROTEIN HEH2-RELATED"/>
    <property type="match status" value="1"/>
</dbReference>
<evidence type="ECO:0000313" key="11">
    <source>
        <dbReference type="Proteomes" id="UP001265746"/>
    </source>
</evidence>
<feature type="compositionally biased region" description="Polar residues" evidence="7">
    <location>
        <begin position="221"/>
        <end position="233"/>
    </location>
</feature>
<dbReference type="Pfam" id="PF12949">
    <property type="entry name" value="HeH"/>
    <property type="match status" value="1"/>
</dbReference>
<dbReference type="Pfam" id="PF09402">
    <property type="entry name" value="MSC"/>
    <property type="match status" value="1"/>
</dbReference>
<dbReference type="GO" id="GO:0071763">
    <property type="term" value="P:nuclear membrane organization"/>
    <property type="evidence" value="ECO:0007669"/>
    <property type="project" value="TreeGrafter"/>
</dbReference>
<keyword evidence="5" id="KW-0472">Membrane</keyword>
<keyword evidence="4" id="KW-1133">Transmembrane helix</keyword>
<dbReference type="InterPro" id="IPR041885">
    <property type="entry name" value="MAN1_winged_helix_dom"/>
</dbReference>
<keyword evidence="6" id="KW-0539">Nucleus</keyword>
<dbReference type="InterPro" id="IPR018996">
    <property type="entry name" value="Man1/Src1-like_C"/>
</dbReference>
<dbReference type="EMBL" id="JAUJFL010000002">
    <property type="protein sequence ID" value="KAK2611263.1"/>
    <property type="molecule type" value="Genomic_DNA"/>
</dbReference>
<evidence type="ECO:0000256" key="6">
    <source>
        <dbReference type="ARBA" id="ARBA00023242"/>
    </source>
</evidence>
<dbReference type="InterPro" id="IPR044780">
    <property type="entry name" value="Heh2/Src1"/>
</dbReference>
<feature type="domain" description="Man1/Src1-like C-terminal" evidence="8">
    <location>
        <begin position="350"/>
        <end position="698"/>
    </location>
</feature>
<feature type="region of interest" description="Disordered" evidence="7">
    <location>
        <begin position="92"/>
        <end position="276"/>
    </location>
</feature>
<feature type="compositionally biased region" description="Basic and acidic residues" evidence="7">
    <location>
        <begin position="199"/>
        <end position="216"/>
    </location>
</feature>
<dbReference type="AlphaFoldDB" id="A0AAD9SLA8"/>
<feature type="domain" description="HeH/LEM" evidence="9">
    <location>
        <begin position="45"/>
        <end position="79"/>
    </location>
</feature>
<evidence type="ECO:0000259" key="9">
    <source>
        <dbReference type="Pfam" id="PF12949"/>
    </source>
</evidence>
<dbReference type="Gene3D" id="1.10.10.1180">
    <property type="entry name" value="MAN1, winged-helix domain"/>
    <property type="match status" value="1"/>
</dbReference>
<evidence type="ECO:0000256" key="5">
    <source>
        <dbReference type="ARBA" id="ARBA00023136"/>
    </source>
</evidence>
<evidence type="ECO:0000256" key="3">
    <source>
        <dbReference type="ARBA" id="ARBA00022692"/>
    </source>
</evidence>
<evidence type="ECO:0000256" key="1">
    <source>
        <dbReference type="ARBA" id="ARBA00004540"/>
    </source>
</evidence>
<dbReference type="GO" id="GO:0003682">
    <property type="term" value="F:chromatin binding"/>
    <property type="evidence" value="ECO:0007669"/>
    <property type="project" value="InterPro"/>
</dbReference>
<dbReference type="CDD" id="cd12935">
    <property type="entry name" value="LEM_like"/>
    <property type="match status" value="1"/>
</dbReference>
<dbReference type="Gene3D" id="1.10.720.40">
    <property type="match status" value="1"/>
</dbReference>
<dbReference type="GO" id="GO:0005783">
    <property type="term" value="C:endoplasmic reticulum"/>
    <property type="evidence" value="ECO:0007669"/>
    <property type="project" value="TreeGrafter"/>
</dbReference>
<comment type="subcellular location">
    <subcellularLocation>
        <location evidence="1">Nucleus inner membrane</location>
    </subcellularLocation>
</comment>
<evidence type="ECO:0000256" key="4">
    <source>
        <dbReference type="ARBA" id="ARBA00022989"/>
    </source>
</evidence>
<proteinExistence type="predicted"/>
<dbReference type="GO" id="GO:0005637">
    <property type="term" value="C:nuclear inner membrane"/>
    <property type="evidence" value="ECO:0007669"/>
    <property type="project" value="UniProtKB-SubCell"/>
</dbReference>
<feature type="region of interest" description="Disordered" evidence="7">
    <location>
        <begin position="533"/>
        <end position="552"/>
    </location>
</feature>
<name>A0AAD9SLA8_PHOAM</name>
<dbReference type="GO" id="GO:0034399">
    <property type="term" value="C:nuclear periphery"/>
    <property type="evidence" value="ECO:0007669"/>
    <property type="project" value="TreeGrafter"/>
</dbReference>
<feature type="compositionally biased region" description="Polar residues" evidence="7">
    <location>
        <begin position="100"/>
        <end position="115"/>
    </location>
</feature>
<gene>
    <name evidence="10" type="ORF">N8I77_004619</name>
</gene>
<organism evidence="10 11">
    <name type="scientific">Phomopsis amygdali</name>
    <name type="common">Fusicoccum amygdali</name>
    <dbReference type="NCBI Taxonomy" id="1214568"/>
    <lineage>
        <taxon>Eukaryota</taxon>
        <taxon>Fungi</taxon>
        <taxon>Dikarya</taxon>
        <taxon>Ascomycota</taxon>
        <taxon>Pezizomycotina</taxon>
        <taxon>Sordariomycetes</taxon>
        <taxon>Sordariomycetidae</taxon>
        <taxon>Diaporthales</taxon>
        <taxon>Diaporthaceae</taxon>
        <taxon>Diaporthe</taxon>
    </lineage>
</organism>
<dbReference type="Proteomes" id="UP001265746">
    <property type="component" value="Unassembled WGS sequence"/>
</dbReference>
<dbReference type="InterPro" id="IPR011015">
    <property type="entry name" value="LEM/LEM-like_dom_sf"/>
</dbReference>
<evidence type="ECO:0000256" key="2">
    <source>
        <dbReference type="ARBA" id="ARBA00022553"/>
    </source>
</evidence>
<evidence type="ECO:0008006" key="12">
    <source>
        <dbReference type="Google" id="ProtNLM"/>
    </source>
</evidence>
<evidence type="ECO:0000256" key="7">
    <source>
        <dbReference type="SAM" id="MobiDB-lite"/>
    </source>
</evidence>